<organism evidence="2 3">
    <name type="scientific">Streptomyces phage Wakanda</name>
    <dbReference type="NCBI Taxonomy" id="2713267"/>
    <lineage>
        <taxon>Viruses</taxon>
        <taxon>Duplodnaviria</taxon>
        <taxon>Heunggongvirae</taxon>
        <taxon>Uroviricota</taxon>
        <taxon>Caudoviricetes</taxon>
        <taxon>Stanwilliamsviridae</taxon>
        <taxon>Loccivirinae</taxon>
        <taxon>Wakandavirus</taxon>
        <taxon>Wakandavirus wakanda</taxon>
    </lineage>
</organism>
<dbReference type="InterPro" id="IPR029063">
    <property type="entry name" value="SAM-dependent_MTases_sf"/>
</dbReference>
<dbReference type="RefSeq" id="YP_010652155.1">
    <property type="nucleotide sequence ID" value="NC_070785.1"/>
</dbReference>
<evidence type="ECO:0000313" key="2">
    <source>
        <dbReference type="EMBL" id="QIN94064.1"/>
    </source>
</evidence>
<dbReference type="InterPro" id="IPR052514">
    <property type="entry name" value="SAM-dependent_MTase"/>
</dbReference>
<protein>
    <submittedName>
        <fullName evidence="2">Methyltransferase</fullName>
    </submittedName>
</protein>
<reference evidence="2 3" key="1">
    <citation type="submission" date="2020-02" db="EMBL/GenBank/DDBJ databases">
        <authorList>
            <person name="Bullock J.N."/>
            <person name="Barnes M.L."/>
            <person name="Kankolongo K.M."/>
            <person name="Dejene B.A."/>
            <person name="Lindsay P.E."/>
            <person name="Bhuiyan S."/>
            <person name="Nayek S."/>
            <person name="Hughes L.E."/>
            <person name="Garlena R.A."/>
            <person name="Russell D.A."/>
            <person name="Pope W.H."/>
            <person name="Jacobs-Sera D."/>
            <person name="Hatfull G.F."/>
        </authorList>
    </citation>
    <scope>NUCLEOTIDE SEQUENCE [LARGE SCALE GENOMIC DNA]</scope>
</reference>
<keyword evidence="3" id="KW-1185">Reference proteome</keyword>
<keyword evidence="2" id="KW-0489">Methyltransferase</keyword>
<dbReference type="KEGG" id="vg:77927908"/>
<proteinExistence type="predicted"/>
<dbReference type="NCBIfam" id="TIGR01444">
    <property type="entry name" value="fkbM_fam"/>
    <property type="match status" value="1"/>
</dbReference>
<dbReference type="GO" id="GO:0008168">
    <property type="term" value="F:methyltransferase activity"/>
    <property type="evidence" value="ECO:0007669"/>
    <property type="project" value="UniProtKB-KW"/>
</dbReference>
<dbReference type="Pfam" id="PF05050">
    <property type="entry name" value="Methyltransf_21"/>
    <property type="match status" value="1"/>
</dbReference>
<dbReference type="GeneID" id="77927908"/>
<dbReference type="GO" id="GO:0032259">
    <property type="term" value="P:methylation"/>
    <property type="evidence" value="ECO:0007669"/>
    <property type="project" value="UniProtKB-KW"/>
</dbReference>
<dbReference type="InterPro" id="IPR006342">
    <property type="entry name" value="FkbM_mtfrase"/>
</dbReference>
<sequence length="250" mass="27968">MEYTDRAEVERIGRAGALWYESDGAVIARVLSAFWLYCEPEDKAFTPWMKSDGFWEAWITKWMSNRFPENDHFIDVGANVGYYSMAAAKSGLHVTAYEPNPVVADLLERAAKHNRVEINLQRLALSNRAGKKKLAVPEGHSGGGHLAKEGIAVQASTLDKTNAMVGQNILMKIDAEGAEPLIWAGSKETREHNRVTTILEWDSSRFDADKFATELFDNHSVRLVNYDGNEEEISKDTLVNGDGIHMIVVR</sequence>
<accession>A0A6G8R1K2</accession>
<dbReference type="Gene3D" id="3.40.50.150">
    <property type="entry name" value="Vaccinia Virus protein VP39"/>
    <property type="match status" value="1"/>
</dbReference>
<dbReference type="PANTHER" id="PTHR34203">
    <property type="entry name" value="METHYLTRANSFERASE, FKBM FAMILY PROTEIN"/>
    <property type="match status" value="1"/>
</dbReference>
<name>A0A6G8R1K2_9CAUD</name>
<dbReference type="PANTHER" id="PTHR34203:SF15">
    <property type="entry name" value="SLL1173 PROTEIN"/>
    <property type="match status" value="1"/>
</dbReference>
<dbReference type="SUPFAM" id="SSF53335">
    <property type="entry name" value="S-adenosyl-L-methionine-dependent methyltransferases"/>
    <property type="match status" value="1"/>
</dbReference>
<dbReference type="Proteomes" id="UP000501266">
    <property type="component" value="Segment"/>
</dbReference>
<keyword evidence="2" id="KW-0808">Transferase</keyword>
<feature type="domain" description="Methyltransferase FkbM" evidence="1">
    <location>
        <begin position="75"/>
        <end position="210"/>
    </location>
</feature>
<gene>
    <name evidence="2" type="primary">72</name>
    <name evidence="2" type="ORF">SEA_WAKANDA_72</name>
</gene>
<evidence type="ECO:0000259" key="1">
    <source>
        <dbReference type="Pfam" id="PF05050"/>
    </source>
</evidence>
<dbReference type="EMBL" id="MT024865">
    <property type="protein sequence ID" value="QIN94064.1"/>
    <property type="molecule type" value="Genomic_DNA"/>
</dbReference>
<evidence type="ECO:0000313" key="3">
    <source>
        <dbReference type="Proteomes" id="UP000501266"/>
    </source>
</evidence>